<dbReference type="CDD" id="cd00104">
    <property type="entry name" value="KAZAL_FS"/>
    <property type="match status" value="1"/>
</dbReference>
<comment type="caution">
    <text evidence="2">The sequence shown here is derived from an EMBL/GenBank/DDBJ whole genome shotgun (WGS) entry which is preliminary data.</text>
</comment>
<accession>A0ABW2UAR2</accession>
<keyword evidence="2" id="KW-0646">Protease inhibitor</keyword>
<dbReference type="PANTHER" id="PTHR21131">
    <property type="entry name" value="SERINE-TYPE ENDOPEPTIDASE INHIBITOR"/>
    <property type="match status" value="1"/>
</dbReference>
<keyword evidence="3" id="KW-1185">Reference proteome</keyword>
<dbReference type="GO" id="GO:0004867">
    <property type="term" value="F:serine-type endopeptidase inhibitor activity"/>
    <property type="evidence" value="ECO:0007669"/>
    <property type="project" value="UniProtKB-KW"/>
</dbReference>
<dbReference type="PROSITE" id="PS51465">
    <property type="entry name" value="KAZAL_2"/>
    <property type="match status" value="1"/>
</dbReference>
<evidence type="ECO:0000313" key="3">
    <source>
        <dbReference type="Proteomes" id="UP001596513"/>
    </source>
</evidence>
<proteinExistence type="predicted"/>
<dbReference type="EMBL" id="JBHTEK010000001">
    <property type="protein sequence ID" value="MFC7669979.1"/>
    <property type="molecule type" value="Genomic_DNA"/>
</dbReference>
<dbReference type="SUPFAM" id="SSF100895">
    <property type="entry name" value="Kazal-type serine protease inhibitors"/>
    <property type="match status" value="1"/>
</dbReference>
<gene>
    <name evidence="2" type="ORF">ACFQT0_23390</name>
</gene>
<keyword evidence="2" id="KW-0722">Serine protease inhibitor</keyword>
<dbReference type="PANTHER" id="PTHR21131:SF0">
    <property type="entry name" value="GEO10195P1-RELATED"/>
    <property type="match status" value="1"/>
</dbReference>
<dbReference type="SMART" id="SM00280">
    <property type="entry name" value="KAZAL"/>
    <property type="match status" value="1"/>
</dbReference>
<dbReference type="Pfam" id="PF00050">
    <property type="entry name" value="Kazal_1"/>
    <property type="match status" value="1"/>
</dbReference>
<dbReference type="RefSeq" id="WP_380205449.1">
    <property type="nucleotide sequence ID" value="NZ_JBHTEK010000001.1"/>
</dbReference>
<name>A0ABW2UAR2_9BACT</name>
<dbReference type="Gene3D" id="3.30.60.30">
    <property type="match status" value="1"/>
</dbReference>
<organism evidence="2 3">
    <name type="scientific">Hymenobacter humi</name>
    <dbReference type="NCBI Taxonomy" id="1411620"/>
    <lineage>
        <taxon>Bacteria</taxon>
        <taxon>Pseudomonadati</taxon>
        <taxon>Bacteroidota</taxon>
        <taxon>Cytophagia</taxon>
        <taxon>Cytophagales</taxon>
        <taxon>Hymenobacteraceae</taxon>
        <taxon>Hymenobacter</taxon>
    </lineage>
</organism>
<evidence type="ECO:0000313" key="2">
    <source>
        <dbReference type="EMBL" id="MFC7669979.1"/>
    </source>
</evidence>
<evidence type="ECO:0000259" key="1">
    <source>
        <dbReference type="PROSITE" id="PS51465"/>
    </source>
</evidence>
<reference evidence="3" key="1">
    <citation type="journal article" date="2019" name="Int. J. Syst. Evol. Microbiol.">
        <title>The Global Catalogue of Microorganisms (GCM) 10K type strain sequencing project: providing services to taxonomists for standard genome sequencing and annotation.</title>
        <authorList>
            <consortium name="The Broad Institute Genomics Platform"/>
            <consortium name="The Broad Institute Genome Sequencing Center for Infectious Disease"/>
            <person name="Wu L."/>
            <person name="Ma J."/>
        </authorList>
    </citation>
    <scope>NUCLEOTIDE SEQUENCE [LARGE SCALE GENOMIC DNA]</scope>
    <source>
        <strain evidence="3">JCM 19635</strain>
    </source>
</reference>
<dbReference type="Proteomes" id="UP001596513">
    <property type="component" value="Unassembled WGS sequence"/>
</dbReference>
<dbReference type="PROSITE" id="PS51257">
    <property type="entry name" value="PROKAR_LIPOPROTEIN"/>
    <property type="match status" value="1"/>
</dbReference>
<dbReference type="InterPro" id="IPR002350">
    <property type="entry name" value="Kazal_dom"/>
</dbReference>
<dbReference type="InterPro" id="IPR053265">
    <property type="entry name" value="Serpin"/>
</dbReference>
<dbReference type="InterPro" id="IPR036058">
    <property type="entry name" value="Kazal_dom_sf"/>
</dbReference>
<feature type="domain" description="Kazal-like" evidence="1">
    <location>
        <begin position="27"/>
        <end position="81"/>
    </location>
</feature>
<sequence length="85" mass="8936">MKTLPFLLVALWLGPACQRQTTPSTTAVGTAACIDPKKVNPDAICTMQYEPVCGCDGKTYSNACVADNAGVLTYTKGPCPEAKPK</sequence>
<protein>
    <submittedName>
        <fullName evidence="2">Kazal-type serine protease inhibitor domain-containing protein</fullName>
    </submittedName>
</protein>